<dbReference type="PROSITE" id="PS50110">
    <property type="entry name" value="RESPONSE_REGULATORY"/>
    <property type="match status" value="1"/>
</dbReference>
<evidence type="ECO:0000259" key="2">
    <source>
        <dbReference type="PROSITE" id="PS50110"/>
    </source>
</evidence>
<dbReference type="SMART" id="SM00448">
    <property type="entry name" value="REC"/>
    <property type="match status" value="1"/>
</dbReference>
<sequence length="203" mass="22800">MKRIIIIEDHPIVVFNLKLGLHGQDGIEVIETYNSGNALLSSQILEDIDLALLDINLPDLNGFEICKYLKANHPHIKIIGISSFEDYEHITQLLKNGANGYIVKGAKNSEMIEAINEVLNGSQYLCNTSKAALDNTTNITHKSVKLTKREQQIIELANIKPCIEFISDGMGESKPSMEIYFKMLKQKLEFYNININLPAIQIS</sequence>
<comment type="caution">
    <text evidence="3">The sequence shown here is derived from an EMBL/GenBank/DDBJ whole genome shotgun (WGS) entry which is preliminary data.</text>
</comment>
<dbReference type="InterPro" id="IPR011006">
    <property type="entry name" value="CheY-like_superfamily"/>
</dbReference>
<dbReference type="InterPro" id="IPR051015">
    <property type="entry name" value="EvgA-like"/>
</dbReference>
<keyword evidence="4" id="KW-1185">Reference proteome</keyword>
<name>A0ABR7YIA6_9SPHI</name>
<dbReference type="CDD" id="cd17535">
    <property type="entry name" value="REC_NarL-like"/>
    <property type="match status" value="1"/>
</dbReference>
<feature type="domain" description="Response regulatory" evidence="2">
    <location>
        <begin position="3"/>
        <end position="119"/>
    </location>
</feature>
<protein>
    <submittedName>
        <fullName evidence="3">Response regulator transcription factor</fullName>
    </submittedName>
</protein>
<dbReference type="Gene3D" id="3.40.50.2300">
    <property type="match status" value="1"/>
</dbReference>
<evidence type="ECO:0000313" key="4">
    <source>
        <dbReference type="Proteomes" id="UP000651271"/>
    </source>
</evidence>
<keyword evidence="1" id="KW-0597">Phosphoprotein</keyword>
<accession>A0ABR7YIA6</accession>
<gene>
    <name evidence="3" type="ORF">H8B04_16100</name>
</gene>
<dbReference type="RefSeq" id="WP_190303002.1">
    <property type="nucleotide sequence ID" value="NZ_JACOIJ010000053.1"/>
</dbReference>
<dbReference type="PANTHER" id="PTHR45566">
    <property type="entry name" value="HTH-TYPE TRANSCRIPTIONAL REGULATOR YHJB-RELATED"/>
    <property type="match status" value="1"/>
</dbReference>
<dbReference type="InterPro" id="IPR001789">
    <property type="entry name" value="Sig_transdc_resp-reg_receiver"/>
</dbReference>
<evidence type="ECO:0000256" key="1">
    <source>
        <dbReference type="PROSITE-ProRule" id="PRU00169"/>
    </source>
</evidence>
<reference evidence="3 4" key="1">
    <citation type="submission" date="2020-08" db="EMBL/GenBank/DDBJ databases">
        <title>Sphingobacterium sp. DN04309 isolated from aquaculture water.</title>
        <authorList>
            <person name="Zhang M."/>
        </authorList>
    </citation>
    <scope>NUCLEOTIDE SEQUENCE [LARGE SCALE GENOMIC DNA]</scope>
    <source>
        <strain evidence="3 4">DN04309</strain>
    </source>
</reference>
<dbReference type="InterPro" id="IPR058245">
    <property type="entry name" value="NreC/VraR/RcsB-like_REC"/>
</dbReference>
<dbReference type="SUPFAM" id="SSF52172">
    <property type="entry name" value="CheY-like"/>
    <property type="match status" value="1"/>
</dbReference>
<evidence type="ECO:0000313" key="3">
    <source>
        <dbReference type="EMBL" id="MBD1431052.1"/>
    </source>
</evidence>
<dbReference type="PANTHER" id="PTHR45566:SF1">
    <property type="entry name" value="HTH-TYPE TRANSCRIPTIONAL REGULATOR YHJB-RELATED"/>
    <property type="match status" value="1"/>
</dbReference>
<feature type="modified residue" description="4-aspartylphosphate" evidence="1">
    <location>
        <position position="54"/>
    </location>
</feature>
<dbReference type="EMBL" id="JACOIJ010000053">
    <property type="protein sequence ID" value="MBD1431052.1"/>
    <property type="molecule type" value="Genomic_DNA"/>
</dbReference>
<proteinExistence type="predicted"/>
<dbReference type="Proteomes" id="UP000651271">
    <property type="component" value="Unassembled WGS sequence"/>
</dbReference>
<organism evidence="3 4">
    <name type="scientific">Sphingobacterium litopenaei</name>
    <dbReference type="NCBI Taxonomy" id="2763500"/>
    <lineage>
        <taxon>Bacteria</taxon>
        <taxon>Pseudomonadati</taxon>
        <taxon>Bacteroidota</taxon>
        <taxon>Sphingobacteriia</taxon>
        <taxon>Sphingobacteriales</taxon>
        <taxon>Sphingobacteriaceae</taxon>
        <taxon>Sphingobacterium</taxon>
    </lineage>
</organism>
<dbReference type="Pfam" id="PF00072">
    <property type="entry name" value="Response_reg"/>
    <property type="match status" value="1"/>
</dbReference>